<reference evidence="2 3" key="1">
    <citation type="submission" date="2023-10" db="EMBL/GenBank/DDBJ databases">
        <title>Y20.</title>
        <authorList>
            <person name="Zhang G."/>
            <person name="Ding Y."/>
        </authorList>
    </citation>
    <scope>NUCLEOTIDE SEQUENCE [LARGE SCALE GENOMIC DNA]</scope>
    <source>
        <strain evidence="2 3">Y20</strain>
    </source>
</reference>
<protein>
    <recommendedName>
        <fullName evidence="4">Membrane protein YczE</fullName>
    </recommendedName>
</protein>
<dbReference type="KEGG" id="mliy:RYJ27_05120"/>
<evidence type="ECO:0008006" key="4">
    <source>
        <dbReference type="Google" id="ProtNLM"/>
    </source>
</evidence>
<keyword evidence="3" id="KW-1185">Reference proteome</keyword>
<evidence type="ECO:0000256" key="1">
    <source>
        <dbReference type="SAM" id="Phobius"/>
    </source>
</evidence>
<dbReference type="PANTHER" id="PTHR40078">
    <property type="entry name" value="INTEGRAL MEMBRANE PROTEIN-RELATED"/>
    <property type="match status" value="1"/>
</dbReference>
<dbReference type="Pfam" id="PF19700">
    <property type="entry name" value="DUF6198"/>
    <property type="match status" value="1"/>
</dbReference>
<feature type="transmembrane region" description="Helical" evidence="1">
    <location>
        <begin position="12"/>
        <end position="34"/>
    </location>
</feature>
<feature type="transmembrane region" description="Helical" evidence="1">
    <location>
        <begin position="46"/>
        <end position="63"/>
    </location>
</feature>
<evidence type="ECO:0000313" key="3">
    <source>
        <dbReference type="Proteomes" id="UP001329313"/>
    </source>
</evidence>
<keyword evidence="1" id="KW-1133">Transmembrane helix</keyword>
<feature type="transmembrane region" description="Helical" evidence="1">
    <location>
        <begin position="70"/>
        <end position="91"/>
    </location>
</feature>
<dbReference type="AlphaFoldDB" id="A0AAU0MKH0"/>
<feature type="transmembrane region" description="Helical" evidence="1">
    <location>
        <begin position="167"/>
        <end position="184"/>
    </location>
</feature>
<dbReference type="Proteomes" id="UP001329313">
    <property type="component" value="Chromosome"/>
</dbReference>
<proteinExistence type="predicted"/>
<keyword evidence="1" id="KW-0472">Membrane</keyword>
<name>A0AAU0MKH0_9MICO</name>
<organism evidence="2 3">
    <name type="scientific">Microbacterium limosum</name>
    <dbReference type="NCBI Taxonomy" id="3079935"/>
    <lineage>
        <taxon>Bacteria</taxon>
        <taxon>Bacillati</taxon>
        <taxon>Actinomycetota</taxon>
        <taxon>Actinomycetes</taxon>
        <taxon>Micrococcales</taxon>
        <taxon>Microbacteriaceae</taxon>
        <taxon>Microbacterium</taxon>
    </lineage>
</organism>
<dbReference type="InterPro" id="IPR038750">
    <property type="entry name" value="YczE/YyaS-like"/>
</dbReference>
<dbReference type="RefSeq" id="WP_330171666.1">
    <property type="nucleotide sequence ID" value="NZ_CP137080.1"/>
</dbReference>
<dbReference type="EMBL" id="CP137080">
    <property type="protein sequence ID" value="WOQ70586.1"/>
    <property type="molecule type" value="Genomic_DNA"/>
</dbReference>
<accession>A0AAU0MKH0</accession>
<dbReference type="PANTHER" id="PTHR40078:SF1">
    <property type="entry name" value="INTEGRAL MEMBRANE PROTEIN"/>
    <property type="match status" value="1"/>
</dbReference>
<sequence>MLRRSLQLPIGLVLYGVGCAVMIAAGIGLDPWTVFAQGVSKATGMGIGWVTSLIGLGVLLLWIPLRQRPGLGTVLNILMVGTAMQLALDVIPTAPSFALGCVMFAAGIAIVGLGSGLYIGARFGPGPRDGLMTGLSHRLGWPLWVSRTLVEAVVLTAGWLLGGTVGIGTVAFAVLIGPLAHAAVRAFDTAPGGAGTAAPHASPAVTPAAGAASAP</sequence>
<keyword evidence="1" id="KW-0812">Transmembrane</keyword>
<feature type="transmembrane region" description="Helical" evidence="1">
    <location>
        <begin position="97"/>
        <end position="120"/>
    </location>
</feature>
<gene>
    <name evidence="2" type="ORF">RYJ27_05120</name>
</gene>
<evidence type="ECO:0000313" key="2">
    <source>
        <dbReference type="EMBL" id="WOQ70586.1"/>
    </source>
</evidence>